<dbReference type="Proteomes" id="UP000007148">
    <property type="component" value="Unassembled WGS sequence"/>
</dbReference>
<name>G4TM48_SERID</name>
<sequence>MAPVRRTRTTSTPQFQYPSTPPTSGDEHDDEYTPDQDSAKDPKPSGQHRTVQRTQSASMQSSVSPLQRGSACLSCRRRKMKCDGSRPVCQQCTRANRTADCEYDEGKSKTRTQLLQEKIQRLELRIQEMESSGSYGHSIDNPVYGHHDSSLDLSMIPDPRTDLGFTFGTTASGTQGYELRQLMDVASTAPSSSAADQHAWPEESQNSAEAWSTEMGPLSMQQAMLELVLPQLPRLGIDIDGRDLLHSLSHPASARSALHPSLINALYLHASTLAPPDHYLRAHQSRFLKRTQDAINASLELPDSHLFVDTLRAQCLLATWYIRMARTLEGYSVISTAARLAVGCGLNRIVSPVWKGHSPLSATAAASLHDAGSSDVNTTAGLSQLYGLGLGILNLAAAGDGDKSDLYPILRANSLHRPRTLCLEFGTGLLPGTSLPGTASGSSSPLAGGMASYSGGGVGGMARPTRTRANPILDAPKDAKELGQRILLFWRIFNLDRFWSIACGMQPSLSEDEIMTVWPRTMDDYVMVSIQSNFGGEMGSCLYAIVQGNVNDSEYASLRSLGVRSPQAPAQLRPDAPLALLSKAVTLFERSARLAASLSDVQPPTAAFWEAYRLMETSILQLSSSLPPIHRRSVRHHAETLISLGNPPTRPPSAPVLSQAGSQKTSPTGSMGSDSPGTGTFSTFSASQSPAFNTPVFHPSIQTQQQSQPDTPIEIDTEYMLVHVVLRCASVQLYNIFAQTDVNSYAKALASAREAATIVAQVAEVVHDSFEYDLMLGPCLTLIADVLLREANHATAATPLGLGGGSGTMENVEPELEAVLFVLKAIATNSPLVQRQAALVVAARNVLVERINAVHHTPPQDDVSMAMMGTMMYGA</sequence>
<dbReference type="InterPro" id="IPR007219">
    <property type="entry name" value="XnlR_reg_dom"/>
</dbReference>
<organism evidence="8 9">
    <name type="scientific">Serendipita indica (strain DSM 11827)</name>
    <name type="common">Root endophyte fungus</name>
    <name type="synonym">Piriformospora indica</name>
    <dbReference type="NCBI Taxonomy" id="1109443"/>
    <lineage>
        <taxon>Eukaryota</taxon>
        <taxon>Fungi</taxon>
        <taxon>Dikarya</taxon>
        <taxon>Basidiomycota</taxon>
        <taxon>Agaricomycotina</taxon>
        <taxon>Agaricomycetes</taxon>
        <taxon>Sebacinales</taxon>
        <taxon>Serendipitaceae</taxon>
        <taxon>Serendipita</taxon>
    </lineage>
</organism>
<dbReference type="AlphaFoldDB" id="G4TM48"/>
<dbReference type="CDD" id="cd00067">
    <property type="entry name" value="GAL4"/>
    <property type="match status" value="1"/>
</dbReference>
<dbReference type="GO" id="GO:0000981">
    <property type="term" value="F:DNA-binding transcription factor activity, RNA polymerase II-specific"/>
    <property type="evidence" value="ECO:0007669"/>
    <property type="project" value="InterPro"/>
</dbReference>
<keyword evidence="4" id="KW-0804">Transcription</keyword>
<evidence type="ECO:0000259" key="7">
    <source>
        <dbReference type="PROSITE" id="PS50048"/>
    </source>
</evidence>
<dbReference type="SMART" id="SM00906">
    <property type="entry name" value="Fungal_trans"/>
    <property type="match status" value="1"/>
</dbReference>
<dbReference type="CDD" id="cd12148">
    <property type="entry name" value="fungal_TF_MHR"/>
    <property type="match status" value="2"/>
</dbReference>
<protein>
    <recommendedName>
        <fullName evidence="7">Zn(2)-C6 fungal-type domain-containing protein</fullName>
    </recommendedName>
</protein>
<comment type="subcellular location">
    <subcellularLocation>
        <location evidence="1">Nucleus</location>
    </subcellularLocation>
</comment>
<keyword evidence="3" id="KW-0805">Transcription regulation</keyword>
<dbReference type="PROSITE" id="PS50048">
    <property type="entry name" value="ZN2_CY6_FUNGAL_2"/>
    <property type="match status" value="1"/>
</dbReference>
<dbReference type="EMBL" id="CAFZ01000161">
    <property type="protein sequence ID" value="CCA72390.1"/>
    <property type="molecule type" value="Genomic_DNA"/>
</dbReference>
<dbReference type="GO" id="GO:0006351">
    <property type="term" value="P:DNA-templated transcription"/>
    <property type="evidence" value="ECO:0007669"/>
    <property type="project" value="InterPro"/>
</dbReference>
<reference evidence="8 9" key="1">
    <citation type="journal article" date="2011" name="PLoS Pathog.">
        <title>Endophytic Life Strategies Decoded by Genome and Transcriptome Analyses of the Mutualistic Root Symbiont Piriformospora indica.</title>
        <authorList>
            <person name="Zuccaro A."/>
            <person name="Lahrmann U."/>
            <person name="Guldener U."/>
            <person name="Langen G."/>
            <person name="Pfiffi S."/>
            <person name="Biedenkopf D."/>
            <person name="Wong P."/>
            <person name="Samans B."/>
            <person name="Grimm C."/>
            <person name="Basiewicz M."/>
            <person name="Murat C."/>
            <person name="Martin F."/>
            <person name="Kogel K.H."/>
        </authorList>
    </citation>
    <scope>NUCLEOTIDE SEQUENCE [LARGE SCALE GENOMIC DNA]</scope>
    <source>
        <strain evidence="8 9">DSM 11827</strain>
    </source>
</reference>
<dbReference type="HOGENOM" id="CLU_022337_0_0_1"/>
<feature type="region of interest" description="Disordered" evidence="6">
    <location>
        <begin position="1"/>
        <end position="69"/>
    </location>
</feature>
<feature type="compositionally biased region" description="Polar residues" evidence="6">
    <location>
        <begin position="659"/>
        <end position="684"/>
    </location>
</feature>
<dbReference type="PROSITE" id="PS00463">
    <property type="entry name" value="ZN2_CY6_FUNGAL_1"/>
    <property type="match status" value="1"/>
</dbReference>
<dbReference type="eggNOG" id="ENOG502SQZ9">
    <property type="taxonomic scope" value="Eukaryota"/>
</dbReference>
<feature type="compositionally biased region" description="Polar residues" evidence="6">
    <location>
        <begin position="9"/>
        <end position="18"/>
    </location>
</feature>
<accession>G4TM48</accession>
<evidence type="ECO:0000256" key="3">
    <source>
        <dbReference type="ARBA" id="ARBA00023015"/>
    </source>
</evidence>
<evidence type="ECO:0000256" key="5">
    <source>
        <dbReference type="ARBA" id="ARBA00023242"/>
    </source>
</evidence>
<dbReference type="SMART" id="SM00066">
    <property type="entry name" value="GAL4"/>
    <property type="match status" value="1"/>
</dbReference>
<dbReference type="InterPro" id="IPR050815">
    <property type="entry name" value="TF_fung"/>
</dbReference>
<dbReference type="OMA" id="RINAVHH"/>
<evidence type="ECO:0000256" key="4">
    <source>
        <dbReference type="ARBA" id="ARBA00023163"/>
    </source>
</evidence>
<comment type="caution">
    <text evidence="8">The sequence shown here is derived from an EMBL/GenBank/DDBJ whole genome shotgun (WGS) entry which is preliminary data.</text>
</comment>
<evidence type="ECO:0000313" key="9">
    <source>
        <dbReference type="Proteomes" id="UP000007148"/>
    </source>
</evidence>
<dbReference type="Pfam" id="PF00172">
    <property type="entry name" value="Zn_clus"/>
    <property type="match status" value="1"/>
</dbReference>
<evidence type="ECO:0000313" key="8">
    <source>
        <dbReference type="EMBL" id="CCA72390.1"/>
    </source>
</evidence>
<dbReference type="InterPro" id="IPR036864">
    <property type="entry name" value="Zn2-C6_fun-type_DNA-bd_sf"/>
</dbReference>
<feature type="domain" description="Zn(2)-C6 fungal-type" evidence="7">
    <location>
        <begin position="71"/>
        <end position="103"/>
    </location>
</feature>
<feature type="region of interest" description="Disordered" evidence="6">
    <location>
        <begin position="642"/>
        <end position="684"/>
    </location>
</feature>
<dbReference type="PANTHER" id="PTHR47338">
    <property type="entry name" value="ZN(II)2CYS6 TRANSCRIPTION FACTOR (EUROFUNG)-RELATED"/>
    <property type="match status" value="1"/>
</dbReference>
<dbReference type="PANTHER" id="PTHR47338:SF29">
    <property type="entry name" value="ZN(2)-C6 FUNGAL-TYPE DOMAIN-CONTAINING PROTEIN"/>
    <property type="match status" value="1"/>
</dbReference>
<dbReference type="GO" id="GO:0003677">
    <property type="term" value="F:DNA binding"/>
    <property type="evidence" value="ECO:0007669"/>
    <property type="project" value="InterPro"/>
</dbReference>
<dbReference type="GO" id="GO:0005634">
    <property type="term" value="C:nucleus"/>
    <property type="evidence" value="ECO:0007669"/>
    <property type="project" value="UniProtKB-SubCell"/>
</dbReference>
<dbReference type="GO" id="GO:0008270">
    <property type="term" value="F:zinc ion binding"/>
    <property type="evidence" value="ECO:0007669"/>
    <property type="project" value="InterPro"/>
</dbReference>
<gene>
    <name evidence="8" type="ORF">PIIN_06324</name>
</gene>
<keyword evidence="2" id="KW-0479">Metal-binding</keyword>
<dbReference type="STRING" id="1109443.G4TM48"/>
<evidence type="ECO:0000256" key="2">
    <source>
        <dbReference type="ARBA" id="ARBA00022723"/>
    </source>
</evidence>
<dbReference type="CDD" id="cd14725">
    <property type="entry name" value="ZIP_Gal4-like_2"/>
    <property type="match status" value="1"/>
</dbReference>
<dbReference type="Gene3D" id="4.10.240.10">
    <property type="entry name" value="Zn(2)-C6 fungal-type DNA-binding domain"/>
    <property type="match status" value="1"/>
</dbReference>
<keyword evidence="5" id="KW-0539">Nucleus</keyword>
<keyword evidence="9" id="KW-1185">Reference proteome</keyword>
<feature type="region of interest" description="Disordered" evidence="6">
    <location>
        <begin position="188"/>
        <end position="213"/>
    </location>
</feature>
<dbReference type="InParanoid" id="G4TM48"/>
<evidence type="ECO:0000256" key="1">
    <source>
        <dbReference type="ARBA" id="ARBA00004123"/>
    </source>
</evidence>
<dbReference type="OrthoDB" id="2309723at2759"/>
<dbReference type="SUPFAM" id="SSF57701">
    <property type="entry name" value="Zn2/Cys6 DNA-binding domain"/>
    <property type="match status" value="1"/>
</dbReference>
<feature type="compositionally biased region" description="Polar residues" evidence="6">
    <location>
        <begin position="47"/>
        <end position="67"/>
    </location>
</feature>
<dbReference type="InterPro" id="IPR001138">
    <property type="entry name" value="Zn2Cys6_DnaBD"/>
</dbReference>
<evidence type="ECO:0000256" key="6">
    <source>
        <dbReference type="SAM" id="MobiDB-lite"/>
    </source>
</evidence>
<proteinExistence type="predicted"/>